<feature type="compositionally biased region" description="Gly residues" evidence="1">
    <location>
        <begin position="284"/>
        <end position="300"/>
    </location>
</feature>
<feature type="region of interest" description="Disordered" evidence="1">
    <location>
        <begin position="1"/>
        <end position="32"/>
    </location>
</feature>
<dbReference type="EMBL" id="SNRW01017569">
    <property type="protein sequence ID" value="KAA6368218.1"/>
    <property type="molecule type" value="Genomic_DNA"/>
</dbReference>
<feature type="region of interest" description="Disordered" evidence="1">
    <location>
        <begin position="262"/>
        <end position="300"/>
    </location>
</feature>
<organism evidence="3 4">
    <name type="scientific">Streblomastix strix</name>
    <dbReference type="NCBI Taxonomy" id="222440"/>
    <lineage>
        <taxon>Eukaryota</taxon>
        <taxon>Metamonada</taxon>
        <taxon>Preaxostyla</taxon>
        <taxon>Oxymonadida</taxon>
        <taxon>Streblomastigidae</taxon>
        <taxon>Streblomastix</taxon>
    </lineage>
</organism>
<feature type="region of interest" description="Disordered" evidence="1">
    <location>
        <begin position="93"/>
        <end position="184"/>
    </location>
</feature>
<comment type="caution">
    <text evidence="3">The sequence shown here is derived from an EMBL/GenBank/DDBJ whole genome shotgun (WGS) entry which is preliminary data.</text>
</comment>
<dbReference type="AlphaFoldDB" id="A0A5J4UCH4"/>
<accession>A0A5J4UCH4</accession>
<feature type="domain" description="RING-type" evidence="2">
    <location>
        <begin position="63"/>
        <end position="91"/>
    </location>
</feature>
<feature type="compositionally biased region" description="Low complexity" evidence="1">
    <location>
        <begin position="262"/>
        <end position="283"/>
    </location>
</feature>
<dbReference type="Gene3D" id="3.30.40.10">
    <property type="entry name" value="Zinc/RING finger domain, C3HC4 (zinc finger)"/>
    <property type="match status" value="1"/>
</dbReference>
<evidence type="ECO:0000259" key="2">
    <source>
        <dbReference type="Pfam" id="PF13639"/>
    </source>
</evidence>
<dbReference type="Proteomes" id="UP000324800">
    <property type="component" value="Unassembled WGS sequence"/>
</dbReference>
<evidence type="ECO:0000313" key="3">
    <source>
        <dbReference type="EMBL" id="KAA6368218.1"/>
    </source>
</evidence>
<gene>
    <name evidence="3" type="ORF">EZS28_036256</name>
</gene>
<evidence type="ECO:0000256" key="1">
    <source>
        <dbReference type="SAM" id="MobiDB-lite"/>
    </source>
</evidence>
<protein>
    <recommendedName>
        <fullName evidence="2">RING-type domain-containing protein</fullName>
    </recommendedName>
</protein>
<dbReference type="OrthoDB" id="4348522at2759"/>
<dbReference type="InterPro" id="IPR013083">
    <property type="entry name" value="Znf_RING/FYVE/PHD"/>
</dbReference>
<evidence type="ECO:0000313" key="4">
    <source>
        <dbReference type="Proteomes" id="UP000324800"/>
    </source>
</evidence>
<dbReference type="SUPFAM" id="SSF57850">
    <property type="entry name" value="RING/U-box"/>
    <property type="match status" value="1"/>
</dbReference>
<sequence>MKKYERLISKHPDRFNPLIRQDNTGEGENQINQQEMNQQINQQEEQEQEEDEQIDWSINTGVETYRACGHQVHYLCSSAWLNAQNVCPICRTPNPRDPPIEQPHQREQRRRRGFGDEQDQDEDENQHKRGQQGSDNEQGLQQQQDDDNDGSINENQDQQKEQQQQQTQSSSTRPMAPPVAPSFTGMIRGAAHNIDMDYIIPRPITLQDLLYMRQRRNFYFRHSTNYFGDYSPVDLQPEYRPSLSIFQRVNIFARSILREIGSSTTSSSSSSSSSYKSNYSTGVSFGGGKSKNGGGKSRKW</sequence>
<proteinExistence type="predicted"/>
<feature type="compositionally biased region" description="Low complexity" evidence="1">
    <location>
        <begin position="131"/>
        <end position="143"/>
    </location>
</feature>
<reference evidence="3 4" key="1">
    <citation type="submission" date="2019-03" db="EMBL/GenBank/DDBJ databases">
        <title>Single cell metagenomics reveals metabolic interactions within the superorganism composed of flagellate Streblomastix strix and complex community of Bacteroidetes bacteria on its surface.</title>
        <authorList>
            <person name="Treitli S.C."/>
            <person name="Kolisko M."/>
            <person name="Husnik F."/>
            <person name="Keeling P."/>
            <person name="Hampl V."/>
        </authorList>
    </citation>
    <scope>NUCLEOTIDE SEQUENCE [LARGE SCALE GENOMIC DNA]</scope>
    <source>
        <strain evidence="3">ST1C</strain>
    </source>
</reference>
<dbReference type="Pfam" id="PF13639">
    <property type="entry name" value="zf-RING_2"/>
    <property type="match status" value="1"/>
</dbReference>
<feature type="compositionally biased region" description="Basic and acidic residues" evidence="1">
    <location>
        <begin position="1"/>
        <end position="14"/>
    </location>
</feature>
<name>A0A5J4UCH4_9EUKA</name>
<dbReference type="InterPro" id="IPR001841">
    <property type="entry name" value="Znf_RING"/>
</dbReference>